<keyword evidence="2" id="KW-0498">Mitosis</keyword>
<dbReference type="EMBL" id="JAGFBR010000015">
    <property type="protein sequence ID" value="KAH0454960.1"/>
    <property type="molecule type" value="Genomic_DNA"/>
</dbReference>
<dbReference type="AlphaFoldDB" id="A0AAV7GFG6"/>
<organism evidence="8 9">
    <name type="scientific">Dendrobium chrysotoxum</name>
    <name type="common">Orchid</name>
    <dbReference type="NCBI Taxonomy" id="161865"/>
    <lineage>
        <taxon>Eukaryota</taxon>
        <taxon>Viridiplantae</taxon>
        <taxon>Streptophyta</taxon>
        <taxon>Embryophyta</taxon>
        <taxon>Tracheophyta</taxon>
        <taxon>Spermatophyta</taxon>
        <taxon>Magnoliopsida</taxon>
        <taxon>Liliopsida</taxon>
        <taxon>Asparagales</taxon>
        <taxon>Orchidaceae</taxon>
        <taxon>Epidendroideae</taxon>
        <taxon>Malaxideae</taxon>
        <taxon>Dendrobiinae</taxon>
        <taxon>Dendrobium</taxon>
    </lineage>
</organism>
<feature type="compositionally biased region" description="Low complexity" evidence="6">
    <location>
        <begin position="45"/>
        <end position="64"/>
    </location>
</feature>
<evidence type="ECO:0000256" key="5">
    <source>
        <dbReference type="ARBA" id="ARBA00093465"/>
    </source>
</evidence>
<comment type="similarity">
    <text evidence="5">Belongs to the sororin family.</text>
</comment>
<keyword evidence="3" id="KW-0539">Nucleus</keyword>
<evidence type="ECO:0000256" key="6">
    <source>
        <dbReference type="SAM" id="MobiDB-lite"/>
    </source>
</evidence>
<gene>
    <name evidence="8" type="ORF">IEQ34_016884</name>
</gene>
<dbReference type="PANTHER" id="PTHR35740:SF1">
    <property type="entry name" value="OS12G0111700 PROTEIN"/>
    <property type="match status" value="1"/>
</dbReference>
<evidence type="ECO:0000256" key="1">
    <source>
        <dbReference type="ARBA" id="ARBA00022618"/>
    </source>
</evidence>
<dbReference type="GO" id="GO:0051301">
    <property type="term" value="P:cell division"/>
    <property type="evidence" value="ECO:0007669"/>
    <property type="project" value="UniProtKB-KW"/>
</dbReference>
<protein>
    <recommendedName>
        <fullName evidence="7">Sororin C-terminal region domain-containing protein</fullName>
    </recommendedName>
</protein>
<evidence type="ECO:0000313" key="9">
    <source>
        <dbReference type="Proteomes" id="UP000775213"/>
    </source>
</evidence>
<evidence type="ECO:0000259" key="7">
    <source>
        <dbReference type="Pfam" id="PF25220"/>
    </source>
</evidence>
<dbReference type="Pfam" id="PF25220">
    <property type="entry name" value="Sororin_C"/>
    <property type="match status" value="1"/>
</dbReference>
<name>A0AAV7GFG6_DENCH</name>
<reference evidence="8 9" key="1">
    <citation type="journal article" date="2021" name="Hortic Res">
        <title>Chromosome-scale assembly of the Dendrobium chrysotoxum genome enhances the understanding of orchid evolution.</title>
        <authorList>
            <person name="Zhang Y."/>
            <person name="Zhang G.Q."/>
            <person name="Zhang D."/>
            <person name="Liu X.D."/>
            <person name="Xu X.Y."/>
            <person name="Sun W.H."/>
            <person name="Yu X."/>
            <person name="Zhu X."/>
            <person name="Wang Z.W."/>
            <person name="Zhao X."/>
            <person name="Zhong W.Y."/>
            <person name="Chen H."/>
            <person name="Yin W.L."/>
            <person name="Huang T."/>
            <person name="Niu S.C."/>
            <person name="Liu Z.J."/>
        </authorList>
    </citation>
    <scope>NUCLEOTIDE SEQUENCE [LARGE SCALE GENOMIC DNA]</scope>
    <source>
        <strain evidence="8">Lindl</strain>
    </source>
</reference>
<dbReference type="PANTHER" id="PTHR35740">
    <property type="entry name" value="OS12G0111700 PROTEIN"/>
    <property type="match status" value="1"/>
</dbReference>
<keyword evidence="1" id="KW-0132">Cell division</keyword>
<keyword evidence="9" id="KW-1185">Reference proteome</keyword>
<evidence type="ECO:0000256" key="3">
    <source>
        <dbReference type="ARBA" id="ARBA00023242"/>
    </source>
</evidence>
<sequence>MQANSSEGMSLRPRRKPLADLTNASSLRFSAATESGKPEPKPKVSPEYSSSKSSVSSAGSSDPKNTGVRESPKSTFVAKGTSTISGDHLYLLRFVVYIESWGFSSVASSIKCDFVGGKNGGGSTVKLQYVRKKQKEQKDVSLAAASSAPPLGRTQRFRKKLLMKDGMNQNEAYSEPYQKKKKRQRCLGSAGSRLVDEDIPLQDFIQKQRAYFAEVDSFELPEEVVSESELE</sequence>
<keyword evidence="4" id="KW-0131">Cell cycle</keyword>
<dbReference type="InterPro" id="IPR057337">
    <property type="entry name" value="Sororin_C"/>
</dbReference>
<evidence type="ECO:0000313" key="8">
    <source>
        <dbReference type="EMBL" id="KAH0454960.1"/>
    </source>
</evidence>
<accession>A0AAV7GFG6</accession>
<feature type="region of interest" description="Disordered" evidence="6">
    <location>
        <begin position="1"/>
        <end position="79"/>
    </location>
</feature>
<evidence type="ECO:0000256" key="4">
    <source>
        <dbReference type="ARBA" id="ARBA00023306"/>
    </source>
</evidence>
<dbReference type="Proteomes" id="UP000775213">
    <property type="component" value="Unassembled WGS sequence"/>
</dbReference>
<evidence type="ECO:0000256" key="2">
    <source>
        <dbReference type="ARBA" id="ARBA00022776"/>
    </source>
</evidence>
<comment type="caution">
    <text evidence="8">The sequence shown here is derived from an EMBL/GenBank/DDBJ whole genome shotgun (WGS) entry which is preliminary data.</text>
</comment>
<dbReference type="GO" id="GO:0005634">
    <property type="term" value="C:nucleus"/>
    <property type="evidence" value="ECO:0007669"/>
    <property type="project" value="UniProtKB-SubCell"/>
</dbReference>
<feature type="domain" description="Sororin C-terminal region" evidence="7">
    <location>
        <begin position="201"/>
        <end position="223"/>
    </location>
</feature>
<proteinExistence type="inferred from homology"/>